<name>A0A3E2THF7_9FIRM</name>
<proteinExistence type="predicted"/>
<dbReference type="GO" id="GO:0016757">
    <property type="term" value="F:glycosyltransferase activity"/>
    <property type="evidence" value="ECO:0007669"/>
    <property type="project" value="TreeGrafter"/>
</dbReference>
<keyword evidence="1" id="KW-0808">Transferase</keyword>
<gene>
    <name evidence="3" type="ORF">DW070_14470</name>
</gene>
<dbReference type="Pfam" id="PF09314">
    <property type="entry name" value="DUF1972"/>
    <property type="match status" value="1"/>
</dbReference>
<evidence type="ECO:0000313" key="3">
    <source>
        <dbReference type="EMBL" id="RGB74941.1"/>
    </source>
</evidence>
<dbReference type="SUPFAM" id="SSF53756">
    <property type="entry name" value="UDP-Glycosyltransferase/glycogen phosphorylase"/>
    <property type="match status" value="1"/>
</dbReference>
<evidence type="ECO:0000313" key="4">
    <source>
        <dbReference type="Proteomes" id="UP000260773"/>
    </source>
</evidence>
<dbReference type="EMBL" id="QVEP01000050">
    <property type="protein sequence ID" value="RGB74941.1"/>
    <property type="molecule type" value="Genomic_DNA"/>
</dbReference>
<feature type="domain" description="DUF1972" evidence="2">
    <location>
        <begin position="8"/>
        <end position="212"/>
    </location>
</feature>
<dbReference type="PANTHER" id="PTHR46401:SF2">
    <property type="entry name" value="GLYCOSYLTRANSFERASE WBBK-RELATED"/>
    <property type="match status" value="1"/>
</dbReference>
<dbReference type="InterPro" id="IPR015393">
    <property type="entry name" value="DUF1972"/>
</dbReference>
<dbReference type="Gene3D" id="3.40.50.2000">
    <property type="entry name" value="Glycogen Phosphorylase B"/>
    <property type="match status" value="2"/>
</dbReference>
<evidence type="ECO:0000259" key="2">
    <source>
        <dbReference type="Pfam" id="PF09314"/>
    </source>
</evidence>
<sequence length="413" mass="47677">MQQNRDIQHVYLVGAKSLGAYGGYETFIYKLTEYHQYNKKIKYHVACKANGDGYMDESKLEGAALINDHEFEFHNAHCFKIDVPQIGSAQAIYYDVAALKMCCEHIRKNHIQHPIVYIMACRIGPFARHFYKEIHQLGGQVYLNPDGHEWMRAKWSAPIRKYWKISEQMMVKYSDLAICDSVNIEKYIHACYDGKGIKGRNPKTTFIAYGADLTLSKLTDDDEKLVNWYKEKGLTKKNYYLVVGRFVPENSFEVMIREFMKSHSKKDFALITNVNDKFLNELEEKLHFKRDKRIKFVGTVYDQELLKKIRENAFAYFHGHTVGGTNPSLIEALGSTDLNLLVDVGFNREVAGDCALYWSRDDGSLAKLIDSSDQLNENQIAEMGRKAKARVAAEYTWNKICGQYEEVFVKNLI</sequence>
<dbReference type="Proteomes" id="UP000260773">
    <property type="component" value="Unassembled WGS sequence"/>
</dbReference>
<accession>A0A3E2THF7</accession>
<dbReference type="AlphaFoldDB" id="A0A3E2THF7"/>
<reference evidence="3 4" key="1">
    <citation type="submission" date="2018-08" db="EMBL/GenBank/DDBJ databases">
        <title>A genome reference for cultivated species of the human gut microbiota.</title>
        <authorList>
            <person name="Zou Y."/>
            <person name="Xue W."/>
            <person name="Luo G."/>
        </authorList>
    </citation>
    <scope>NUCLEOTIDE SEQUENCE [LARGE SCALE GENOMIC DNA]</scope>
    <source>
        <strain evidence="3 4">AF45-17</strain>
    </source>
</reference>
<protein>
    <submittedName>
        <fullName evidence="3">DUF1972 domain-containing protein</fullName>
    </submittedName>
</protein>
<dbReference type="NCBIfam" id="NF046071">
    <property type="entry name" value="B1-4RhmsylTfaseCps2T"/>
    <property type="match status" value="1"/>
</dbReference>
<comment type="caution">
    <text evidence="3">The sequence shown here is derived from an EMBL/GenBank/DDBJ whole genome shotgun (WGS) entry which is preliminary data.</text>
</comment>
<evidence type="ECO:0000256" key="1">
    <source>
        <dbReference type="ARBA" id="ARBA00022679"/>
    </source>
</evidence>
<organism evidence="3 4">
    <name type="scientific">Coprococcus catus</name>
    <dbReference type="NCBI Taxonomy" id="116085"/>
    <lineage>
        <taxon>Bacteria</taxon>
        <taxon>Bacillati</taxon>
        <taxon>Bacillota</taxon>
        <taxon>Clostridia</taxon>
        <taxon>Lachnospirales</taxon>
        <taxon>Lachnospiraceae</taxon>
        <taxon>Coprococcus</taxon>
    </lineage>
</organism>
<dbReference type="PANTHER" id="PTHR46401">
    <property type="entry name" value="GLYCOSYLTRANSFERASE WBBK-RELATED"/>
    <property type="match status" value="1"/>
</dbReference>